<dbReference type="AlphaFoldDB" id="A0A517VYF3"/>
<dbReference type="PANTHER" id="PTHR10098">
    <property type="entry name" value="RAPSYN-RELATED"/>
    <property type="match status" value="1"/>
</dbReference>
<keyword evidence="1" id="KW-0802">TPR repeat</keyword>
<keyword evidence="2" id="KW-1133">Transmembrane helix</keyword>
<sequence>MKPRIFISAVSSEFLEIRKQVALILSGLGYEPVVQELFTTASGDLREMHKTKIDSCGGLVQIVGDAYGYEPPNPDPEFGRCSFTQFEYFYAKQQKKEVWVIHAQQGCSTSAKVSQLDLPAPEENLSNEQAITYQKERRDLQIAYRKRLEAEGQIMHAVNSDDGLALKLNSLKDELARLTIAFKSWQKWVATTLGAVVLMLIAGGMYFIKSMDDARKHWSDSNNKIAGTITDAIKKEWDIEDYRTGLMVAAGRTYTQALEKVETIEDWKEKRDAKKRIEAEHKARLEQLHSTIKMIQADYLAGRVSEITREFDRIVANKAQGGLDAALEYFDSEQEAKVLARAEAKSKEQQTELMPLLRAADGHYLKGNLSESIRLCEAILKIHPGWNDVWHLGYLANLELTTKFLSSRGPQAARTHAEKSYHYSILFVKYEPKNQTAQRDLSTAHNILGDIFLKEGNLPEVRTQYEQSLAIREKLANEDKTNANAQRELAVAYDKLGTIFLEEGNLPKTRKQNEKALTIFERLAVADKTNADAQRDLSVAYNNLGNIFLKEGNLSEARRQYEQSLAISEKLASADKTDAQAQRDLAVSYDKLGDIFLKEGNTPEARRQYEQSLIIVKNLASADKTDAGAQRDLSVSYNKLGDIFLQEGNIPEARRQYEQSLTISKELASADKTDAQAQRDLSVSYNKLGDIFLQEGNLPEARRQYEQSLTIRKELASADKTNAQAQRDLSVSYDKLGDIFLQEGNLSEARRQYGQSLTIAKELTSADKTNAQAQRDLSVSYNKLGNIFLQEGNLSEARRQYGQSLTIAKELASADKTNAQTQIDLMISNYKLGNLLTKSEETREAGVVHFQAGLDILLKLEKSNQLKPNRKSNIKILEELIKKHTKE</sequence>
<organism evidence="4 5">
    <name type="scientific">Gimesia aquarii</name>
    <dbReference type="NCBI Taxonomy" id="2527964"/>
    <lineage>
        <taxon>Bacteria</taxon>
        <taxon>Pseudomonadati</taxon>
        <taxon>Planctomycetota</taxon>
        <taxon>Planctomycetia</taxon>
        <taxon>Planctomycetales</taxon>
        <taxon>Planctomycetaceae</taxon>
        <taxon>Gimesia</taxon>
    </lineage>
</organism>
<keyword evidence="2" id="KW-0472">Membrane</keyword>
<dbReference type="KEGG" id="gaw:V144x_35200"/>
<feature type="repeat" description="TPR" evidence="1">
    <location>
        <begin position="538"/>
        <end position="571"/>
    </location>
</feature>
<feature type="domain" description="DUF4062" evidence="3">
    <location>
        <begin position="4"/>
        <end position="91"/>
    </location>
</feature>
<evidence type="ECO:0000256" key="2">
    <source>
        <dbReference type="SAM" id="Phobius"/>
    </source>
</evidence>
<evidence type="ECO:0000259" key="3">
    <source>
        <dbReference type="Pfam" id="PF13271"/>
    </source>
</evidence>
<dbReference type="PROSITE" id="PS50005">
    <property type="entry name" value="TPR"/>
    <property type="match status" value="4"/>
</dbReference>
<proteinExistence type="predicted"/>
<dbReference type="SUPFAM" id="SSF48452">
    <property type="entry name" value="TPR-like"/>
    <property type="match status" value="2"/>
</dbReference>
<dbReference type="InterPro" id="IPR019734">
    <property type="entry name" value="TPR_rpt"/>
</dbReference>
<gene>
    <name evidence="4" type="ORF">V144x_35200</name>
</gene>
<dbReference type="Pfam" id="PF13424">
    <property type="entry name" value="TPR_12"/>
    <property type="match status" value="2"/>
</dbReference>
<dbReference type="Proteomes" id="UP000318704">
    <property type="component" value="Chromosome"/>
</dbReference>
<dbReference type="Pfam" id="PF13271">
    <property type="entry name" value="DUF4062"/>
    <property type="match status" value="1"/>
</dbReference>
<protein>
    <submittedName>
        <fullName evidence="4">Tetratricopeptide repeat protein</fullName>
    </submittedName>
</protein>
<feature type="repeat" description="TPR" evidence="1">
    <location>
        <begin position="634"/>
        <end position="667"/>
    </location>
</feature>
<name>A0A517VYF3_9PLAN</name>
<dbReference type="RefSeq" id="WP_197998477.1">
    <property type="nucleotide sequence ID" value="NZ_CP037920.1"/>
</dbReference>
<dbReference type="SMART" id="SM00028">
    <property type="entry name" value="TPR"/>
    <property type="match status" value="9"/>
</dbReference>
<keyword evidence="2" id="KW-0812">Transmembrane</keyword>
<feature type="repeat" description="TPR" evidence="1">
    <location>
        <begin position="778"/>
        <end position="811"/>
    </location>
</feature>
<reference evidence="4 5" key="1">
    <citation type="submission" date="2019-03" db="EMBL/GenBank/DDBJ databases">
        <title>Deep-cultivation of Planctomycetes and their phenomic and genomic characterization uncovers novel biology.</title>
        <authorList>
            <person name="Wiegand S."/>
            <person name="Jogler M."/>
            <person name="Boedeker C."/>
            <person name="Pinto D."/>
            <person name="Vollmers J."/>
            <person name="Rivas-Marin E."/>
            <person name="Kohn T."/>
            <person name="Peeters S.H."/>
            <person name="Heuer A."/>
            <person name="Rast P."/>
            <person name="Oberbeckmann S."/>
            <person name="Bunk B."/>
            <person name="Jeske O."/>
            <person name="Meyerdierks A."/>
            <person name="Storesund J.E."/>
            <person name="Kallscheuer N."/>
            <person name="Luecker S."/>
            <person name="Lage O.M."/>
            <person name="Pohl T."/>
            <person name="Merkel B.J."/>
            <person name="Hornburger P."/>
            <person name="Mueller R.-W."/>
            <person name="Bruemmer F."/>
            <person name="Labrenz M."/>
            <person name="Spormann A.M."/>
            <person name="Op den Camp H."/>
            <person name="Overmann J."/>
            <person name="Amann R."/>
            <person name="Jetten M.S.M."/>
            <person name="Mascher T."/>
            <person name="Medema M.H."/>
            <person name="Devos D.P."/>
            <person name="Kaster A.-K."/>
            <person name="Ovreas L."/>
            <person name="Rohde M."/>
            <person name="Galperin M.Y."/>
            <person name="Jogler C."/>
        </authorList>
    </citation>
    <scope>NUCLEOTIDE SEQUENCE [LARGE SCALE GENOMIC DNA]</scope>
    <source>
        <strain evidence="4 5">V144</strain>
    </source>
</reference>
<feature type="transmembrane region" description="Helical" evidence="2">
    <location>
        <begin position="188"/>
        <end position="208"/>
    </location>
</feature>
<evidence type="ECO:0000256" key="1">
    <source>
        <dbReference type="PROSITE-ProRule" id="PRU00339"/>
    </source>
</evidence>
<feature type="repeat" description="TPR" evidence="1">
    <location>
        <begin position="682"/>
        <end position="715"/>
    </location>
</feature>
<accession>A0A517VYF3</accession>
<dbReference type="InterPro" id="IPR011990">
    <property type="entry name" value="TPR-like_helical_dom_sf"/>
</dbReference>
<evidence type="ECO:0000313" key="4">
    <source>
        <dbReference type="EMBL" id="QDT98036.1"/>
    </source>
</evidence>
<dbReference type="EMBL" id="CP037920">
    <property type="protein sequence ID" value="QDT98036.1"/>
    <property type="molecule type" value="Genomic_DNA"/>
</dbReference>
<dbReference type="Pfam" id="PF13374">
    <property type="entry name" value="TPR_10"/>
    <property type="match status" value="1"/>
</dbReference>
<dbReference type="InterPro" id="IPR025139">
    <property type="entry name" value="DUF4062"/>
</dbReference>
<evidence type="ECO:0000313" key="5">
    <source>
        <dbReference type="Proteomes" id="UP000318704"/>
    </source>
</evidence>
<dbReference type="Gene3D" id="1.25.40.10">
    <property type="entry name" value="Tetratricopeptide repeat domain"/>
    <property type="match status" value="4"/>
</dbReference>